<reference evidence="2 3" key="1">
    <citation type="submission" date="2019-09" db="EMBL/GenBank/DDBJ databases">
        <title>A chromosome-level genome assembly of the Chinese tupelo Nyssa sinensis.</title>
        <authorList>
            <person name="Yang X."/>
            <person name="Kang M."/>
            <person name="Yang Y."/>
            <person name="Xiong H."/>
            <person name="Wang M."/>
            <person name="Zhang Z."/>
            <person name="Wang Z."/>
            <person name="Wu H."/>
            <person name="Ma T."/>
            <person name="Liu J."/>
            <person name="Xi Z."/>
        </authorList>
    </citation>
    <scope>NUCLEOTIDE SEQUENCE [LARGE SCALE GENOMIC DNA]</scope>
    <source>
        <strain evidence="2">J267</strain>
        <tissue evidence="2">Leaf</tissue>
    </source>
</reference>
<gene>
    <name evidence="2" type="ORF">F0562_003225</name>
</gene>
<dbReference type="InterPro" id="IPR036875">
    <property type="entry name" value="Znf_CCHC_sf"/>
</dbReference>
<proteinExistence type="predicted"/>
<accession>A0A5J5BVT0</accession>
<dbReference type="OrthoDB" id="1746290at2759"/>
<organism evidence="2 3">
    <name type="scientific">Nyssa sinensis</name>
    <dbReference type="NCBI Taxonomy" id="561372"/>
    <lineage>
        <taxon>Eukaryota</taxon>
        <taxon>Viridiplantae</taxon>
        <taxon>Streptophyta</taxon>
        <taxon>Embryophyta</taxon>
        <taxon>Tracheophyta</taxon>
        <taxon>Spermatophyta</taxon>
        <taxon>Magnoliopsida</taxon>
        <taxon>eudicotyledons</taxon>
        <taxon>Gunneridae</taxon>
        <taxon>Pentapetalae</taxon>
        <taxon>asterids</taxon>
        <taxon>Cornales</taxon>
        <taxon>Nyssaceae</taxon>
        <taxon>Nyssa</taxon>
    </lineage>
</organism>
<dbReference type="Proteomes" id="UP000325577">
    <property type="component" value="Linkage Group LG1"/>
</dbReference>
<keyword evidence="3" id="KW-1185">Reference proteome</keyword>
<evidence type="ECO:0000313" key="3">
    <source>
        <dbReference type="Proteomes" id="UP000325577"/>
    </source>
</evidence>
<sequence length="116" mass="12186">MLLSLGGSGSQNSQNSNSSASKNQKRDRLYCTHCKILGHTVDRCYKIYGYPPGYKFRSNNNSNAAAHQVSTSDDRSYQSNSFGGPSLSGVASTSAANIPVDDIPAIAPSLSGGVVL</sequence>
<dbReference type="AlphaFoldDB" id="A0A5J5BVT0"/>
<feature type="compositionally biased region" description="Low complexity" evidence="1">
    <location>
        <begin position="1"/>
        <end position="19"/>
    </location>
</feature>
<feature type="region of interest" description="Disordered" evidence="1">
    <location>
        <begin position="1"/>
        <end position="26"/>
    </location>
</feature>
<evidence type="ECO:0000313" key="2">
    <source>
        <dbReference type="EMBL" id="KAA8546796.1"/>
    </source>
</evidence>
<dbReference type="PANTHER" id="PTHR34222">
    <property type="entry name" value="GAG_PRE-INTEGRS DOMAIN-CONTAINING PROTEIN"/>
    <property type="match status" value="1"/>
</dbReference>
<name>A0A5J5BVT0_9ASTE</name>
<dbReference type="PANTHER" id="PTHR34222:SF99">
    <property type="entry name" value="PROTEIN, PUTATIVE-RELATED"/>
    <property type="match status" value="1"/>
</dbReference>
<feature type="region of interest" description="Disordered" evidence="1">
    <location>
        <begin position="58"/>
        <end position="83"/>
    </location>
</feature>
<protein>
    <submittedName>
        <fullName evidence="2">Uncharacterized protein</fullName>
    </submittedName>
</protein>
<dbReference type="SUPFAM" id="SSF57756">
    <property type="entry name" value="Retrovirus zinc finger-like domains"/>
    <property type="match status" value="1"/>
</dbReference>
<dbReference type="GO" id="GO:0008270">
    <property type="term" value="F:zinc ion binding"/>
    <property type="evidence" value="ECO:0007669"/>
    <property type="project" value="InterPro"/>
</dbReference>
<evidence type="ECO:0000256" key="1">
    <source>
        <dbReference type="SAM" id="MobiDB-lite"/>
    </source>
</evidence>
<dbReference type="EMBL" id="CM018032">
    <property type="protein sequence ID" value="KAA8546796.1"/>
    <property type="molecule type" value="Genomic_DNA"/>
</dbReference>
<dbReference type="GO" id="GO:0003676">
    <property type="term" value="F:nucleic acid binding"/>
    <property type="evidence" value="ECO:0007669"/>
    <property type="project" value="InterPro"/>
</dbReference>